<comment type="subcellular location">
    <subcellularLocation>
        <location evidence="1">Cell membrane</location>
        <topology evidence="1">Multi-pass membrane protein</topology>
    </subcellularLocation>
</comment>
<evidence type="ECO:0000256" key="5">
    <source>
        <dbReference type="ARBA" id="ARBA00023136"/>
    </source>
</evidence>
<feature type="transmembrane region" description="Helical" evidence="6">
    <location>
        <begin position="270"/>
        <end position="296"/>
    </location>
</feature>
<dbReference type="PANTHER" id="PTHR30489:SF0">
    <property type="entry name" value="LIPOPROTEIN-RELEASING SYSTEM TRANSMEMBRANE PROTEIN LOLE"/>
    <property type="match status" value="1"/>
</dbReference>
<keyword evidence="2" id="KW-1003">Cell membrane</keyword>
<feature type="transmembrane region" description="Helical" evidence="6">
    <location>
        <begin position="14"/>
        <end position="40"/>
    </location>
</feature>
<dbReference type="GO" id="GO:0044874">
    <property type="term" value="P:lipoprotein localization to outer membrane"/>
    <property type="evidence" value="ECO:0007669"/>
    <property type="project" value="TreeGrafter"/>
</dbReference>
<evidence type="ECO:0000313" key="9">
    <source>
        <dbReference type="EMBL" id="MPL99149.1"/>
    </source>
</evidence>
<accession>A0A644W5V9</accession>
<dbReference type="InterPro" id="IPR051447">
    <property type="entry name" value="Lipoprotein-release_system"/>
</dbReference>
<keyword evidence="3 6" id="KW-0812">Transmembrane</keyword>
<name>A0A644W5V9_9ZZZZ</name>
<keyword evidence="5 6" id="KW-0472">Membrane</keyword>
<dbReference type="PANTHER" id="PTHR30489">
    <property type="entry name" value="LIPOPROTEIN-RELEASING SYSTEM TRANSMEMBRANE PROTEIN LOLE"/>
    <property type="match status" value="1"/>
</dbReference>
<feature type="domain" description="MacB-like periplasmic core" evidence="8">
    <location>
        <begin position="19"/>
        <end position="244"/>
    </location>
</feature>
<dbReference type="Pfam" id="PF12704">
    <property type="entry name" value="MacB_PCD"/>
    <property type="match status" value="1"/>
</dbReference>
<evidence type="ECO:0000256" key="4">
    <source>
        <dbReference type="ARBA" id="ARBA00022989"/>
    </source>
</evidence>
<dbReference type="EMBL" id="VSSQ01000649">
    <property type="protein sequence ID" value="MPL99149.1"/>
    <property type="molecule type" value="Genomic_DNA"/>
</dbReference>
<comment type="caution">
    <text evidence="9">The sequence shown here is derived from an EMBL/GenBank/DDBJ whole genome shotgun (WGS) entry which is preliminary data.</text>
</comment>
<dbReference type="InterPro" id="IPR003838">
    <property type="entry name" value="ABC3_permease_C"/>
</dbReference>
<gene>
    <name evidence="9" type="primary">lolE_12</name>
    <name evidence="9" type="ORF">SDC9_45365</name>
</gene>
<protein>
    <submittedName>
        <fullName evidence="9">Lipoprotein-releasing system transmembrane protein LolE</fullName>
    </submittedName>
</protein>
<dbReference type="InterPro" id="IPR025857">
    <property type="entry name" value="MacB_PCD"/>
</dbReference>
<evidence type="ECO:0000256" key="2">
    <source>
        <dbReference type="ARBA" id="ARBA00022475"/>
    </source>
</evidence>
<evidence type="ECO:0000256" key="6">
    <source>
        <dbReference type="SAM" id="Phobius"/>
    </source>
</evidence>
<feature type="transmembrane region" description="Helical" evidence="6">
    <location>
        <begin position="371"/>
        <end position="390"/>
    </location>
</feature>
<dbReference type="GO" id="GO:0098797">
    <property type="term" value="C:plasma membrane protein complex"/>
    <property type="evidence" value="ECO:0007669"/>
    <property type="project" value="TreeGrafter"/>
</dbReference>
<keyword evidence="9" id="KW-0449">Lipoprotein</keyword>
<organism evidence="9">
    <name type="scientific">bioreactor metagenome</name>
    <dbReference type="NCBI Taxonomy" id="1076179"/>
    <lineage>
        <taxon>unclassified sequences</taxon>
        <taxon>metagenomes</taxon>
        <taxon>ecological metagenomes</taxon>
    </lineage>
</organism>
<evidence type="ECO:0000259" key="7">
    <source>
        <dbReference type="Pfam" id="PF02687"/>
    </source>
</evidence>
<evidence type="ECO:0000259" key="8">
    <source>
        <dbReference type="Pfam" id="PF12704"/>
    </source>
</evidence>
<feature type="domain" description="ABC3 transporter permease C-terminal" evidence="7">
    <location>
        <begin position="274"/>
        <end position="394"/>
    </location>
</feature>
<evidence type="ECO:0000256" key="3">
    <source>
        <dbReference type="ARBA" id="ARBA00022692"/>
    </source>
</evidence>
<keyword evidence="4 6" id="KW-1133">Transmembrane helix</keyword>
<feature type="transmembrane region" description="Helical" evidence="6">
    <location>
        <begin position="317"/>
        <end position="337"/>
    </location>
</feature>
<evidence type="ECO:0000256" key="1">
    <source>
        <dbReference type="ARBA" id="ARBA00004651"/>
    </source>
</evidence>
<sequence length="401" mass="44959">MAGRYLFSKKSHNAINVISGISSVGVAVGTMALVFVLSIFNGFELLFSDLFSAFDPELKITLNEGKQFKADSPEFEAVRKHQAVAVFTEVIEENALLRFKEKQMPAMIKGVSEDFKQMTRIDSIMFDGEFILFDGAFERSVAGAGIAVTLGLGAHFIDPLYIYAPKRTSRINLLRPEQSFNQSATFLSGVFSVQQSEYDNQYVLVSLNLARELFEYEDAEVTAVELKLTPQADGKKIQKEIKQILGDDFSVKNRYEQQESYFKIMKIEKWITFLILSFILLIASFNIIGSLSMLIIDKKEDINTLRNLGADNRLIKQIFLLEGWMISLVGAVAGVIIGTSFSLLQEKIGFIKLGAGFIVENYPSVTQFSDVFLVLITVLVIGFIAAWYPVRYIKTDINKTA</sequence>
<dbReference type="Pfam" id="PF02687">
    <property type="entry name" value="FtsX"/>
    <property type="match status" value="1"/>
</dbReference>
<proteinExistence type="predicted"/>
<dbReference type="AlphaFoldDB" id="A0A644W5V9"/>
<reference evidence="9" key="1">
    <citation type="submission" date="2019-08" db="EMBL/GenBank/DDBJ databases">
        <authorList>
            <person name="Kucharzyk K."/>
            <person name="Murdoch R.W."/>
            <person name="Higgins S."/>
            <person name="Loffler F."/>
        </authorList>
    </citation>
    <scope>NUCLEOTIDE SEQUENCE</scope>
</reference>